<keyword evidence="2" id="KW-1133">Transmembrane helix</keyword>
<evidence type="ECO:0000256" key="1">
    <source>
        <dbReference type="SAM" id="MobiDB-lite"/>
    </source>
</evidence>
<keyword evidence="2" id="KW-0812">Transmembrane</keyword>
<proteinExistence type="predicted"/>
<protein>
    <submittedName>
        <fullName evidence="3">Uncharacterized protein</fullName>
    </submittedName>
</protein>
<accession>A0A1S0TVC5</accession>
<evidence type="ECO:0000256" key="2">
    <source>
        <dbReference type="SAM" id="Phobius"/>
    </source>
</evidence>
<dbReference type="EMBL" id="JH712280">
    <property type="protein sequence ID" value="EFO20836.1"/>
    <property type="molecule type" value="Genomic_DNA"/>
</dbReference>
<evidence type="ECO:0000313" key="3">
    <source>
        <dbReference type="EMBL" id="EFO20836.1"/>
    </source>
</evidence>
<dbReference type="AlphaFoldDB" id="A0A1S0TVC5"/>
<organism evidence="3">
    <name type="scientific">Loa loa</name>
    <name type="common">Eye worm</name>
    <name type="synonym">Filaria loa</name>
    <dbReference type="NCBI Taxonomy" id="7209"/>
    <lineage>
        <taxon>Eukaryota</taxon>
        <taxon>Metazoa</taxon>
        <taxon>Ecdysozoa</taxon>
        <taxon>Nematoda</taxon>
        <taxon>Chromadorea</taxon>
        <taxon>Rhabditida</taxon>
        <taxon>Spirurina</taxon>
        <taxon>Spiruromorpha</taxon>
        <taxon>Filarioidea</taxon>
        <taxon>Onchocercidae</taxon>
        <taxon>Loa</taxon>
    </lineage>
</organism>
<feature type="region of interest" description="Disordered" evidence="1">
    <location>
        <begin position="1"/>
        <end position="21"/>
    </location>
</feature>
<name>A0A1S0TVC5_LOALO</name>
<dbReference type="KEGG" id="loa:LOAG_07653"/>
<reference evidence="3" key="1">
    <citation type="submission" date="2012-04" db="EMBL/GenBank/DDBJ databases">
        <title>The Genome Sequence of Loa loa.</title>
        <authorList>
            <consortium name="The Broad Institute Genome Sequencing Platform"/>
            <consortium name="Broad Institute Genome Sequencing Center for Infectious Disease"/>
            <person name="Nutman T.B."/>
            <person name="Fink D.L."/>
            <person name="Russ C."/>
            <person name="Young S."/>
            <person name="Zeng Q."/>
            <person name="Gargeya S."/>
            <person name="Alvarado L."/>
            <person name="Berlin A."/>
            <person name="Chapman S.B."/>
            <person name="Chen Z."/>
            <person name="Freedman E."/>
            <person name="Gellesch M."/>
            <person name="Goldberg J."/>
            <person name="Griggs A."/>
            <person name="Gujja S."/>
            <person name="Heilman E.R."/>
            <person name="Heiman D."/>
            <person name="Howarth C."/>
            <person name="Mehta T."/>
            <person name="Neiman D."/>
            <person name="Pearson M."/>
            <person name="Roberts A."/>
            <person name="Saif S."/>
            <person name="Shea T."/>
            <person name="Shenoy N."/>
            <person name="Sisk P."/>
            <person name="Stolte C."/>
            <person name="Sykes S."/>
            <person name="White J."/>
            <person name="Yandava C."/>
            <person name="Haas B."/>
            <person name="Henn M.R."/>
            <person name="Nusbaum C."/>
            <person name="Birren B."/>
        </authorList>
    </citation>
    <scope>NUCLEOTIDE SEQUENCE [LARGE SCALE GENOMIC DNA]</scope>
</reference>
<dbReference type="OMA" id="ISIAYFC"/>
<feature type="transmembrane region" description="Helical" evidence="2">
    <location>
        <begin position="120"/>
        <end position="143"/>
    </location>
</feature>
<dbReference type="FunCoup" id="A0A1S0TVC5">
    <property type="interactions" value="53"/>
</dbReference>
<dbReference type="GeneID" id="9945076"/>
<feature type="transmembrane region" description="Helical" evidence="2">
    <location>
        <begin position="150"/>
        <end position="177"/>
    </location>
</feature>
<dbReference type="RefSeq" id="XP_003143234.1">
    <property type="nucleotide sequence ID" value="XM_003143186.1"/>
</dbReference>
<sequence length="226" mass="25059">MSSSSSSSLSSSSSSSSIKLSSLATIEISENGKKVERSDEPISPKYVIPITPVNISPTLVPSYLSYGISQETNFDHNDVKYQCCHGYMHITLAARIISIAYFCGAIFLIFLTVFSQGVTLAFYSIASFAFTFAIFGTLTYGIFKEKQAFIIPYIIFQITSMICTVFIIVIFVIGSMFSNKMLKSLADDIAGIPIDDNMNNKSDFPLKKKKVGKVILDVYNKELRYQ</sequence>
<gene>
    <name evidence="3" type="ORF">LOAG_07653</name>
</gene>
<feature type="transmembrane region" description="Helical" evidence="2">
    <location>
        <begin position="92"/>
        <end position="114"/>
    </location>
</feature>
<keyword evidence="2" id="KW-0472">Membrane</keyword>
<dbReference type="InParanoid" id="A0A1S0TVC5"/>
<dbReference type="OrthoDB" id="5792724at2759"/>
<dbReference type="CTD" id="9945076"/>
<dbReference type="PANTHER" id="PTHR34851">
    <property type="entry name" value="PROTEIN CBG05235-RELATED"/>
    <property type="match status" value="1"/>
</dbReference>
<dbReference type="PANTHER" id="PTHR34851:SF5">
    <property type="entry name" value="MARVEL DOMAIN-CONTAINING PROTEIN"/>
    <property type="match status" value="1"/>
</dbReference>